<dbReference type="InterPro" id="IPR009197">
    <property type="entry name" value="MlrC"/>
</dbReference>
<keyword evidence="1" id="KW-0378">Hydrolase</keyword>
<dbReference type="KEGG" id="rhf:EUB48_13705"/>
<keyword evidence="1" id="KW-0482">Metalloprotease</keyword>
<dbReference type="PIRSF" id="PIRSF012702">
    <property type="entry name" value="UCP012702"/>
    <property type="match status" value="1"/>
</dbReference>
<feature type="domain" description="Microcystin LR degradation protein MlrC N-terminal" evidence="3">
    <location>
        <begin position="8"/>
        <end position="297"/>
    </location>
</feature>
<sequence length="506" mass="53869">MSGSQPLRILIAGFQHETNTFAPTKADWAAFNRGETFPAYVHGPVMVKRFAEANIPVGGFISEARTHGWTLLPSCWAGATPSAHVTQDAFERLAGEILRDLRAALAHGGLDAVYLDLHGAAVAEHLDDAEGELLARIRTEAGPDVPIVASLDMHANVTQQMLETADALACYRTYPHVDMADTGRLAARLLARRLQCGRRESLHAMRLSFLLPLNVQTTMAEPAASIYAELRALEAEHDVVLSFATGFPAADIAECGPVVWAHGEAAEAAVRKLYARIDAPRSQWRLDLLAPRAAVARGLEIAAGARRPVVIADTQDNPGAGGDSNTTGMLHALLAEGAGRRFPQQVALGLMWDPEAAAAAHAAGVGNEITLALGAAVPTFTGVASDSPLQGRFTVRALSDGHIALKGPMTMDPTVELGPSACLEIDGVLVAVASAKSQMLDRELFRQLGIEPERMKLLVNKSSVHFRADFAPIAEAILVAKAAGPMAADPTDLPWRKLPLTMSRHP</sequence>
<dbReference type="EMBL" id="CP035503">
    <property type="protein sequence ID" value="QDL38224.1"/>
    <property type="molecule type" value="Genomic_DNA"/>
</dbReference>
<reference evidence="4 5" key="1">
    <citation type="submission" date="2019-01" db="EMBL/GenBank/DDBJ databases">
        <title>Genomic insights into a novel species Rhodoferax sp.</title>
        <authorList>
            <person name="Jin L."/>
        </authorList>
    </citation>
    <scope>NUCLEOTIDE SEQUENCE [LARGE SCALE GENOMIC DNA]</scope>
    <source>
        <strain evidence="4 5">CHu59-6-5</strain>
    </source>
</reference>
<dbReference type="OrthoDB" id="5288421at2"/>
<dbReference type="Pfam" id="PF07171">
    <property type="entry name" value="MlrC_C"/>
    <property type="match status" value="1"/>
</dbReference>
<protein>
    <recommendedName>
        <fullName evidence="1">Microcystinase C</fullName>
        <shortName evidence="1">MlrC</shortName>
    </recommendedName>
</protein>
<dbReference type="RefSeq" id="WP_142819646.1">
    <property type="nucleotide sequence ID" value="NZ_CP035503.1"/>
</dbReference>
<dbReference type="GO" id="GO:0008237">
    <property type="term" value="F:metallopeptidase activity"/>
    <property type="evidence" value="ECO:0007669"/>
    <property type="project" value="UniProtKB-KW"/>
</dbReference>
<feature type="domain" description="Microcystin LR degradation protein MlrC C-terminal" evidence="2">
    <location>
        <begin position="311"/>
        <end position="497"/>
    </location>
</feature>
<comment type="similarity">
    <text evidence="1">Belongs to the peptidase M81 family.</text>
</comment>
<dbReference type="InterPro" id="IPR010799">
    <property type="entry name" value="MlrC_C"/>
</dbReference>
<name>A0A515DCT6_9BURK</name>
<dbReference type="Pfam" id="PF07364">
    <property type="entry name" value="DUF1485"/>
    <property type="match status" value="1"/>
</dbReference>
<evidence type="ECO:0000313" key="5">
    <source>
        <dbReference type="Proteomes" id="UP000316798"/>
    </source>
</evidence>
<comment type="function">
    <text evidence="1">Involved in peptidolytic degradation of cyclic heptapeptide hepatotoxin microcystin (MC).</text>
</comment>
<comment type="cofactor">
    <cofactor evidence="1">
        <name>Zn(2+)</name>
        <dbReference type="ChEBI" id="CHEBI:29105"/>
    </cofactor>
    <text evidence="1">Binds 1 zinc ion per subunit.</text>
</comment>
<organism evidence="4 5">
    <name type="scientific">Rhodoferax sediminis</name>
    <dbReference type="NCBI Taxonomy" id="2509614"/>
    <lineage>
        <taxon>Bacteria</taxon>
        <taxon>Pseudomonadati</taxon>
        <taxon>Pseudomonadota</taxon>
        <taxon>Betaproteobacteria</taxon>
        <taxon>Burkholderiales</taxon>
        <taxon>Comamonadaceae</taxon>
        <taxon>Rhodoferax</taxon>
    </lineage>
</organism>
<dbReference type="GO" id="GO:0046872">
    <property type="term" value="F:metal ion binding"/>
    <property type="evidence" value="ECO:0007669"/>
    <property type="project" value="UniProtKB-KW"/>
</dbReference>
<keyword evidence="1" id="KW-0479">Metal-binding</keyword>
<keyword evidence="5" id="KW-1185">Reference proteome</keyword>
<accession>A0A515DCT6</accession>
<dbReference type="GO" id="GO:0006508">
    <property type="term" value="P:proteolysis"/>
    <property type="evidence" value="ECO:0007669"/>
    <property type="project" value="UniProtKB-KW"/>
</dbReference>
<dbReference type="Proteomes" id="UP000316798">
    <property type="component" value="Chromosome"/>
</dbReference>
<evidence type="ECO:0000313" key="4">
    <source>
        <dbReference type="EMBL" id="QDL38224.1"/>
    </source>
</evidence>
<dbReference type="AlphaFoldDB" id="A0A515DCT6"/>
<dbReference type="InterPro" id="IPR015995">
    <property type="entry name" value="MlrC_N"/>
</dbReference>
<evidence type="ECO:0000259" key="2">
    <source>
        <dbReference type="Pfam" id="PF07171"/>
    </source>
</evidence>
<gene>
    <name evidence="4" type="ORF">EUB48_13705</name>
</gene>
<keyword evidence="1" id="KW-0645">Protease</keyword>
<evidence type="ECO:0000256" key="1">
    <source>
        <dbReference type="PIRNR" id="PIRNR012702"/>
    </source>
</evidence>
<evidence type="ECO:0000259" key="3">
    <source>
        <dbReference type="Pfam" id="PF07364"/>
    </source>
</evidence>
<proteinExistence type="inferred from homology"/>